<dbReference type="AlphaFoldDB" id="A0A9P8AKC9"/>
<organism evidence="3 4">
    <name type="scientific">Guyanagaster necrorhizus</name>
    <dbReference type="NCBI Taxonomy" id="856835"/>
    <lineage>
        <taxon>Eukaryota</taxon>
        <taxon>Fungi</taxon>
        <taxon>Dikarya</taxon>
        <taxon>Basidiomycota</taxon>
        <taxon>Agaricomycotina</taxon>
        <taxon>Agaricomycetes</taxon>
        <taxon>Agaricomycetidae</taxon>
        <taxon>Agaricales</taxon>
        <taxon>Marasmiineae</taxon>
        <taxon>Physalacriaceae</taxon>
        <taxon>Guyanagaster</taxon>
    </lineage>
</organism>
<evidence type="ECO:0000313" key="4">
    <source>
        <dbReference type="Proteomes" id="UP000812287"/>
    </source>
</evidence>
<evidence type="ECO:0000256" key="1">
    <source>
        <dbReference type="SAM" id="Coils"/>
    </source>
</evidence>
<proteinExistence type="predicted"/>
<dbReference type="EMBL" id="MU250636">
    <property type="protein sequence ID" value="KAG7439083.1"/>
    <property type="molecule type" value="Genomic_DNA"/>
</dbReference>
<name>A0A9P8AKC9_9AGAR</name>
<reference evidence="3" key="1">
    <citation type="submission" date="2020-11" db="EMBL/GenBank/DDBJ databases">
        <title>Adaptations for nitrogen fixation in a non-lichenized fungal sporocarp promotes dispersal by wood-feeding termites.</title>
        <authorList>
            <consortium name="DOE Joint Genome Institute"/>
            <person name="Koch R.A."/>
            <person name="Yoon G."/>
            <person name="Arayal U."/>
            <person name="Lail K."/>
            <person name="Amirebrahimi M."/>
            <person name="Labutti K."/>
            <person name="Lipzen A."/>
            <person name="Riley R."/>
            <person name="Barry K."/>
            <person name="Henrissat B."/>
            <person name="Grigoriev I.V."/>
            <person name="Herr J.R."/>
            <person name="Aime M.C."/>
        </authorList>
    </citation>
    <scope>NUCLEOTIDE SEQUENCE</scope>
    <source>
        <strain evidence="3">MCA 3950</strain>
    </source>
</reference>
<dbReference type="SUPFAM" id="SSF81383">
    <property type="entry name" value="F-box domain"/>
    <property type="match status" value="1"/>
</dbReference>
<feature type="coiled-coil region" evidence="1">
    <location>
        <begin position="39"/>
        <end position="73"/>
    </location>
</feature>
<protein>
    <recommendedName>
        <fullName evidence="2">F-box domain-containing protein</fullName>
    </recommendedName>
</protein>
<dbReference type="Pfam" id="PF12937">
    <property type="entry name" value="F-box-like"/>
    <property type="match status" value="1"/>
</dbReference>
<feature type="domain" description="F-box" evidence="2">
    <location>
        <begin position="84"/>
        <end position="135"/>
    </location>
</feature>
<dbReference type="GeneID" id="66109999"/>
<accession>A0A9P8AKC9</accession>
<dbReference type="InterPro" id="IPR001810">
    <property type="entry name" value="F-box_dom"/>
</dbReference>
<sequence length="170" mass="19730">MLALESLYPQAFEAEPEHLITLLLRRKRPLLDADTEPDVSSIEEHIDTFEREILSLEKQITLLIHQKEQLERSVSRRKGLLSPIRRLPSDILLEIFSWAVRRPKNSLDVTTGVWPLGQVCGCWRDIVSTSPVLWSVVILKPPYTQHSADILAYHFRRSEDHPLWVAIRVH</sequence>
<dbReference type="Gene3D" id="1.20.1280.50">
    <property type="match status" value="1"/>
</dbReference>
<keyword evidence="1" id="KW-0175">Coiled coil</keyword>
<gene>
    <name evidence="3" type="ORF">BT62DRAFT_939295</name>
</gene>
<evidence type="ECO:0000313" key="3">
    <source>
        <dbReference type="EMBL" id="KAG7439083.1"/>
    </source>
</evidence>
<dbReference type="OrthoDB" id="3248197at2759"/>
<keyword evidence="4" id="KW-1185">Reference proteome</keyword>
<comment type="caution">
    <text evidence="3">The sequence shown here is derived from an EMBL/GenBank/DDBJ whole genome shotgun (WGS) entry which is preliminary data.</text>
</comment>
<dbReference type="RefSeq" id="XP_043032587.1">
    <property type="nucleotide sequence ID" value="XM_043187702.1"/>
</dbReference>
<dbReference type="Proteomes" id="UP000812287">
    <property type="component" value="Unassembled WGS sequence"/>
</dbReference>
<dbReference type="InterPro" id="IPR036047">
    <property type="entry name" value="F-box-like_dom_sf"/>
</dbReference>
<evidence type="ECO:0000259" key="2">
    <source>
        <dbReference type="Pfam" id="PF12937"/>
    </source>
</evidence>